<evidence type="ECO:0000256" key="7">
    <source>
        <dbReference type="SAM" id="Phobius"/>
    </source>
</evidence>
<evidence type="ECO:0000256" key="6">
    <source>
        <dbReference type="SAM" id="MobiDB-lite"/>
    </source>
</evidence>
<dbReference type="GO" id="GO:0034045">
    <property type="term" value="C:phagophore assembly site membrane"/>
    <property type="evidence" value="ECO:0007669"/>
    <property type="project" value="TreeGrafter"/>
</dbReference>
<dbReference type="RefSeq" id="WP_151970479.1">
    <property type="nucleotide sequence ID" value="NZ_AP019860.1"/>
</dbReference>
<evidence type="ECO:0000313" key="9">
    <source>
        <dbReference type="EMBL" id="BBM86420.1"/>
    </source>
</evidence>
<feature type="domain" description="Protein kinase" evidence="8">
    <location>
        <begin position="47"/>
        <end position="329"/>
    </location>
</feature>
<feature type="compositionally biased region" description="Polar residues" evidence="6">
    <location>
        <begin position="219"/>
        <end position="232"/>
    </location>
</feature>
<dbReference type="GO" id="GO:0005776">
    <property type="term" value="C:autophagosome"/>
    <property type="evidence" value="ECO:0007669"/>
    <property type="project" value="TreeGrafter"/>
</dbReference>
<dbReference type="Gene3D" id="1.10.510.10">
    <property type="entry name" value="Transferase(Phosphotransferase) domain 1"/>
    <property type="match status" value="1"/>
</dbReference>
<feature type="region of interest" description="Disordered" evidence="6">
    <location>
        <begin position="209"/>
        <end position="232"/>
    </location>
</feature>
<dbReference type="InterPro" id="IPR011009">
    <property type="entry name" value="Kinase-like_dom_sf"/>
</dbReference>
<feature type="transmembrane region" description="Helical" evidence="7">
    <location>
        <begin position="337"/>
        <end position="358"/>
    </location>
</feature>
<dbReference type="PROSITE" id="PS50011">
    <property type="entry name" value="PROTEIN_KINASE_DOM"/>
    <property type="match status" value="1"/>
</dbReference>
<keyword evidence="2 5" id="KW-0547">Nucleotide-binding</keyword>
<keyword evidence="1" id="KW-0808">Transferase</keyword>
<dbReference type="AlphaFoldDB" id="A0A5S9ISN7"/>
<proteinExistence type="predicted"/>
<dbReference type="OrthoDB" id="6111975at2"/>
<organism evidence="9 10">
    <name type="scientific">Uabimicrobium amorphum</name>
    <dbReference type="NCBI Taxonomy" id="2596890"/>
    <lineage>
        <taxon>Bacteria</taxon>
        <taxon>Pseudomonadati</taxon>
        <taxon>Planctomycetota</taxon>
        <taxon>Candidatus Uabimicrobiia</taxon>
        <taxon>Candidatus Uabimicrobiales</taxon>
        <taxon>Candidatus Uabimicrobiaceae</taxon>
        <taxon>Candidatus Uabimicrobium</taxon>
    </lineage>
</organism>
<dbReference type="CDD" id="cd14014">
    <property type="entry name" value="STKc_PknB_like"/>
    <property type="match status" value="1"/>
</dbReference>
<dbReference type="Proteomes" id="UP000326354">
    <property type="component" value="Chromosome"/>
</dbReference>
<evidence type="ECO:0000256" key="3">
    <source>
        <dbReference type="ARBA" id="ARBA00022777"/>
    </source>
</evidence>
<evidence type="ECO:0000259" key="8">
    <source>
        <dbReference type="PROSITE" id="PS50011"/>
    </source>
</evidence>
<name>A0A5S9ISN7_UABAM</name>
<dbReference type="GO" id="GO:0005829">
    <property type="term" value="C:cytosol"/>
    <property type="evidence" value="ECO:0007669"/>
    <property type="project" value="TreeGrafter"/>
</dbReference>
<protein>
    <submittedName>
        <fullName evidence="9">Protein kinase</fullName>
    </submittedName>
</protein>
<accession>A0A5S9ISN7</accession>
<sequence length="587" mass="65702">MDNHGKEETKISSFARQKTVQTPHNGKVVSSSETQKLNRDSFSIPDVEIVDVLGEGGMGVVYKGRQTYIDRDVAIKIMKPVEDSSFQERFKREAKILAGLSHPNIVACYHAGVTNGHCYIVMEFIKGIDLHQYIKQHGALSEQQALYVIKSLANALEYAQEQGIMHRDIKCENVLLEKITGEDSTVTAFSVDFPYRVKLVDLGLAKGHTQNQNDDDNNITQEGNIVGTPSNMAPEQFNADDEVDYRADIYALGCVFFFMLTAKRAFPGRNVLAIITEKMQGPIPSVQSVNSKTSKRNNDFITQLLASSAKDRPQTYREIIEFCEGKKIFNSNKSRSLVPLIASSVSVICIVITVFFLMTGNMTNDNNSNGSTDQVANNNSSSNATNNTQGNNNTGNVDNTENTSQTKPKTKINEVVWDEKPSPLFVDNYLYRLQGWERTGNWAPSEEKLGITGIGSGTITRDVPSGPWFIKGTIESLFAKDRKYGVGIHCSSASYYMIVQNISSSLSVVQLYEKIGDNKKKSLVSQSYRGGKEFTYKIMYENNRLTFDLNDKTLYQQPCDEPKQLKLIVTKVQAVYFFLEMTEGRYK</sequence>
<dbReference type="PROSITE" id="PS00108">
    <property type="entry name" value="PROTEIN_KINASE_ST"/>
    <property type="match status" value="1"/>
</dbReference>
<keyword evidence="4 5" id="KW-0067">ATP-binding</keyword>
<evidence type="ECO:0000313" key="10">
    <source>
        <dbReference type="Proteomes" id="UP000326354"/>
    </source>
</evidence>
<dbReference type="SUPFAM" id="SSF56112">
    <property type="entry name" value="Protein kinase-like (PK-like)"/>
    <property type="match status" value="1"/>
</dbReference>
<feature type="region of interest" description="Disordered" evidence="6">
    <location>
        <begin position="1"/>
        <end position="35"/>
    </location>
</feature>
<dbReference type="InterPro" id="IPR017441">
    <property type="entry name" value="Protein_kinase_ATP_BS"/>
</dbReference>
<dbReference type="Pfam" id="PF00069">
    <property type="entry name" value="Pkinase"/>
    <property type="match status" value="1"/>
</dbReference>
<dbReference type="PANTHER" id="PTHR24348">
    <property type="entry name" value="SERINE/THREONINE-PROTEIN KINASE UNC-51-RELATED"/>
    <property type="match status" value="1"/>
</dbReference>
<feature type="compositionally biased region" description="Basic and acidic residues" evidence="6">
    <location>
        <begin position="1"/>
        <end position="10"/>
    </location>
</feature>
<gene>
    <name evidence="9" type="ORF">UABAM_04806</name>
</gene>
<keyword evidence="7" id="KW-1133">Transmembrane helix</keyword>
<dbReference type="KEGG" id="uam:UABAM_04806"/>
<dbReference type="InterPro" id="IPR008271">
    <property type="entry name" value="Ser/Thr_kinase_AS"/>
</dbReference>
<dbReference type="PANTHER" id="PTHR24348:SF22">
    <property type="entry name" value="NON-SPECIFIC SERINE_THREONINE PROTEIN KINASE"/>
    <property type="match status" value="1"/>
</dbReference>
<dbReference type="GO" id="GO:0042594">
    <property type="term" value="P:response to starvation"/>
    <property type="evidence" value="ECO:0007669"/>
    <property type="project" value="TreeGrafter"/>
</dbReference>
<feature type="compositionally biased region" description="Low complexity" evidence="6">
    <location>
        <begin position="373"/>
        <end position="403"/>
    </location>
</feature>
<keyword evidence="3 9" id="KW-0418">Kinase</keyword>
<dbReference type="InterPro" id="IPR045269">
    <property type="entry name" value="Atg1-like"/>
</dbReference>
<dbReference type="GO" id="GO:0005524">
    <property type="term" value="F:ATP binding"/>
    <property type="evidence" value="ECO:0007669"/>
    <property type="project" value="UniProtKB-UniRule"/>
</dbReference>
<feature type="compositionally biased region" description="Polar residues" evidence="6">
    <location>
        <begin position="11"/>
        <end position="35"/>
    </location>
</feature>
<keyword evidence="10" id="KW-1185">Reference proteome</keyword>
<dbReference type="InterPro" id="IPR000719">
    <property type="entry name" value="Prot_kinase_dom"/>
</dbReference>
<dbReference type="GO" id="GO:0004674">
    <property type="term" value="F:protein serine/threonine kinase activity"/>
    <property type="evidence" value="ECO:0007669"/>
    <property type="project" value="InterPro"/>
</dbReference>
<feature type="binding site" evidence="5">
    <location>
        <position position="76"/>
    </location>
    <ligand>
        <name>ATP</name>
        <dbReference type="ChEBI" id="CHEBI:30616"/>
    </ligand>
</feature>
<evidence type="ECO:0000256" key="4">
    <source>
        <dbReference type="ARBA" id="ARBA00022840"/>
    </source>
</evidence>
<feature type="region of interest" description="Disordered" evidence="6">
    <location>
        <begin position="367"/>
        <end position="411"/>
    </location>
</feature>
<reference evidence="9 10" key="1">
    <citation type="submission" date="2019-08" db="EMBL/GenBank/DDBJ databases">
        <title>Complete genome sequence of Candidatus Uab amorphum.</title>
        <authorList>
            <person name="Shiratori T."/>
            <person name="Suzuki S."/>
            <person name="Kakizawa Y."/>
            <person name="Ishida K."/>
        </authorList>
    </citation>
    <scope>NUCLEOTIDE SEQUENCE [LARGE SCALE GENOMIC DNA]</scope>
    <source>
        <strain evidence="9 10">SRT547</strain>
    </source>
</reference>
<dbReference type="PROSITE" id="PS00107">
    <property type="entry name" value="PROTEIN_KINASE_ATP"/>
    <property type="match status" value="1"/>
</dbReference>
<evidence type="ECO:0000256" key="5">
    <source>
        <dbReference type="PROSITE-ProRule" id="PRU10141"/>
    </source>
</evidence>
<keyword evidence="7" id="KW-0812">Transmembrane</keyword>
<evidence type="ECO:0000256" key="2">
    <source>
        <dbReference type="ARBA" id="ARBA00022741"/>
    </source>
</evidence>
<evidence type="ECO:0000256" key="1">
    <source>
        <dbReference type="ARBA" id="ARBA00022679"/>
    </source>
</evidence>
<dbReference type="EMBL" id="AP019860">
    <property type="protein sequence ID" value="BBM86420.1"/>
    <property type="molecule type" value="Genomic_DNA"/>
</dbReference>
<keyword evidence="7" id="KW-0472">Membrane</keyword>
<dbReference type="SMART" id="SM00220">
    <property type="entry name" value="S_TKc"/>
    <property type="match status" value="1"/>
</dbReference>